<dbReference type="PROSITE" id="PS50011">
    <property type="entry name" value="PROTEIN_KINASE_DOM"/>
    <property type="match status" value="1"/>
</dbReference>
<dbReference type="Proteomes" id="UP000807469">
    <property type="component" value="Unassembled WGS sequence"/>
</dbReference>
<organism evidence="7 8">
    <name type="scientific">Pholiota conissans</name>
    <dbReference type="NCBI Taxonomy" id="109636"/>
    <lineage>
        <taxon>Eukaryota</taxon>
        <taxon>Fungi</taxon>
        <taxon>Dikarya</taxon>
        <taxon>Basidiomycota</taxon>
        <taxon>Agaricomycotina</taxon>
        <taxon>Agaricomycetes</taxon>
        <taxon>Agaricomycetidae</taxon>
        <taxon>Agaricales</taxon>
        <taxon>Agaricineae</taxon>
        <taxon>Strophariaceae</taxon>
        <taxon>Pholiota</taxon>
    </lineage>
</organism>
<evidence type="ECO:0000256" key="2">
    <source>
        <dbReference type="ARBA" id="ARBA00022679"/>
    </source>
</evidence>
<dbReference type="Gene3D" id="3.30.200.20">
    <property type="entry name" value="Phosphorylase Kinase, domain 1"/>
    <property type="match status" value="1"/>
</dbReference>
<evidence type="ECO:0000313" key="7">
    <source>
        <dbReference type="EMBL" id="KAF9479122.1"/>
    </source>
</evidence>
<keyword evidence="8" id="KW-1185">Reference proteome</keyword>
<keyword evidence="4" id="KW-0418">Kinase</keyword>
<dbReference type="InterPro" id="IPR000719">
    <property type="entry name" value="Prot_kinase_dom"/>
</dbReference>
<dbReference type="InterPro" id="IPR051175">
    <property type="entry name" value="CLK_kinases"/>
</dbReference>
<reference evidence="7" key="1">
    <citation type="submission" date="2020-11" db="EMBL/GenBank/DDBJ databases">
        <authorList>
            <consortium name="DOE Joint Genome Institute"/>
            <person name="Ahrendt S."/>
            <person name="Riley R."/>
            <person name="Andreopoulos W."/>
            <person name="Labutti K."/>
            <person name="Pangilinan J."/>
            <person name="Ruiz-Duenas F.J."/>
            <person name="Barrasa J.M."/>
            <person name="Sanchez-Garcia M."/>
            <person name="Camarero S."/>
            <person name="Miyauchi S."/>
            <person name="Serrano A."/>
            <person name="Linde D."/>
            <person name="Babiker R."/>
            <person name="Drula E."/>
            <person name="Ayuso-Fernandez I."/>
            <person name="Pacheco R."/>
            <person name="Padilla G."/>
            <person name="Ferreira P."/>
            <person name="Barriuso J."/>
            <person name="Kellner H."/>
            <person name="Castanera R."/>
            <person name="Alfaro M."/>
            <person name="Ramirez L."/>
            <person name="Pisabarro A.G."/>
            <person name="Kuo A."/>
            <person name="Tritt A."/>
            <person name="Lipzen A."/>
            <person name="He G."/>
            <person name="Yan M."/>
            <person name="Ng V."/>
            <person name="Cullen D."/>
            <person name="Martin F."/>
            <person name="Rosso M.-N."/>
            <person name="Henrissat B."/>
            <person name="Hibbett D."/>
            <person name="Martinez A.T."/>
            <person name="Grigoriev I.V."/>
        </authorList>
    </citation>
    <scope>NUCLEOTIDE SEQUENCE</scope>
    <source>
        <strain evidence="7">CIRM-BRFM 674</strain>
    </source>
</reference>
<accession>A0A9P6CU30</accession>
<dbReference type="OrthoDB" id="5979581at2759"/>
<proteinExistence type="predicted"/>
<dbReference type="Pfam" id="PF00069">
    <property type="entry name" value="Pkinase"/>
    <property type="match status" value="2"/>
</dbReference>
<feature type="domain" description="Protein kinase" evidence="6">
    <location>
        <begin position="20"/>
        <end position="374"/>
    </location>
</feature>
<keyword evidence="3" id="KW-0547">Nucleotide-binding</keyword>
<evidence type="ECO:0000256" key="4">
    <source>
        <dbReference type="ARBA" id="ARBA00022777"/>
    </source>
</evidence>
<evidence type="ECO:0000313" key="8">
    <source>
        <dbReference type="Proteomes" id="UP000807469"/>
    </source>
</evidence>
<dbReference type="SMART" id="SM00220">
    <property type="entry name" value="S_TKc"/>
    <property type="match status" value="1"/>
</dbReference>
<protein>
    <submittedName>
        <fullName evidence="7">CDK4/6</fullName>
    </submittedName>
</protein>
<evidence type="ECO:0000259" key="6">
    <source>
        <dbReference type="PROSITE" id="PS50011"/>
    </source>
</evidence>
<name>A0A9P6CU30_9AGAR</name>
<dbReference type="InterPro" id="IPR011009">
    <property type="entry name" value="Kinase-like_dom_sf"/>
</dbReference>
<dbReference type="Gene3D" id="1.10.510.10">
    <property type="entry name" value="Transferase(Phosphotransferase) domain 1"/>
    <property type="match status" value="1"/>
</dbReference>
<keyword evidence="5" id="KW-0067">ATP-binding</keyword>
<dbReference type="PANTHER" id="PTHR45646">
    <property type="entry name" value="SERINE/THREONINE-PROTEIN KINASE DOA-RELATED"/>
    <property type="match status" value="1"/>
</dbReference>
<dbReference type="GO" id="GO:0043484">
    <property type="term" value="P:regulation of RNA splicing"/>
    <property type="evidence" value="ECO:0007669"/>
    <property type="project" value="TreeGrafter"/>
</dbReference>
<evidence type="ECO:0000256" key="3">
    <source>
        <dbReference type="ARBA" id="ARBA00022741"/>
    </source>
</evidence>
<gene>
    <name evidence="7" type="ORF">BDN70DRAFT_807463</name>
</gene>
<dbReference type="GO" id="GO:0005634">
    <property type="term" value="C:nucleus"/>
    <property type="evidence" value="ECO:0007669"/>
    <property type="project" value="TreeGrafter"/>
</dbReference>
<keyword evidence="2" id="KW-0808">Transferase</keyword>
<feature type="non-terminal residue" evidence="7">
    <location>
        <position position="1"/>
    </location>
</feature>
<dbReference type="EMBL" id="MU155219">
    <property type="protein sequence ID" value="KAF9479122.1"/>
    <property type="molecule type" value="Genomic_DNA"/>
</dbReference>
<dbReference type="GO" id="GO:0004674">
    <property type="term" value="F:protein serine/threonine kinase activity"/>
    <property type="evidence" value="ECO:0007669"/>
    <property type="project" value="UniProtKB-KW"/>
</dbReference>
<evidence type="ECO:0000256" key="1">
    <source>
        <dbReference type="ARBA" id="ARBA00022527"/>
    </source>
</evidence>
<comment type="caution">
    <text evidence="7">The sequence shown here is derived from an EMBL/GenBank/DDBJ whole genome shotgun (WGS) entry which is preliminary data.</text>
</comment>
<dbReference type="SUPFAM" id="SSF56112">
    <property type="entry name" value="Protein kinase-like (PK-like)"/>
    <property type="match status" value="1"/>
</dbReference>
<keyword evidence="1" id="KW-0723">Serine/threonine-protein kinase</keyword>
<dbReference type="GO" id="GO:0005524">
    <property type="term" value="F:ATP binding"/>
    <property type="evidence" value="ECO:0007669"/>
    <property type="project" value="UniProtKB-KW"/>
</dbReference>
<dbReference type="PANTHER" id="PTHR45646:SF11">
    <property type="entry name" value="SERINE_THREONINE-PROTEIN KINASE DOA"/>
    <property type="match status" value="1"/>
</dbReference>
<dbReference type="AlphaFoldDB" id="A0A9P6CU30"/>
<sequence length="376" mass="43135">WYTPQSFYPVRIGDVIHSKYQVLYKLGFGTTATVWMCRDLHRDAYVCMKSMVCGYSSVKREVRAYELLKKAGQATKLPGKQYVRQALDHFELHHDDRIYHFLIHEPLGMSLETFMEGCGGSFPVGYVKELTIQMLQALEFIHSAEVVHADIQPSNILLHIQDETVFKEAEEKEMQHPTERKISEETVIFGTMDLEATLRRWIGPNSKPVLCDFGEARTGNLKDGYVEHIQPAQYRAPEVFLYLPWGEFVDIWNLGCMVWHMMLGRHLFPQTDADERTREKDQLARMVALLGPPPDTLLKDSGPRALEFFNEDGSFKGDVPNETLETFLASSLEHGKCEITAEESEAFLAFMRRTLTWTEVTRSSASDLLKDSWLGN</sequence>
<evidence type="ECO:0000256" key="5">
    <source>
        <dbReference type="ARBA" id="ARBA00022840"/>
    </source>
</evidence>